<feature type="binding site" evidence="5">
    <location>
        <position position="398"/>
    </location>
    <ligand>
        <name>substrate</name>
    </ligand>
</feature>
<dbReference type="Gene3D" id="2.40.37.10">
    <property type="entry name" value="Lyase, Ornithine Decarboxylase, Chain A, domain 1"/>
    <property type="match status" value="1"/>
</dbReference>
<evidence type="ECO:0000256" key="6">
    <source>
        <dbReference type="NCBIfam" id="TIGR01048"/>
    </source>
</evidence>
<dbReference type="PANTHER" id="PTHR43727:SF2">
    <property type="entry name" value="GROUP IV DECARBOXYLASE"/>
    <property type="match status" value="1"/>
</dbReference>
<dbReference type="InterPro" id="IPR022644">
    <property type="entry name" value="De-COase2_N"/>
</dbReference>
<feature type="domain" description="Orn/DAP/Arg decarboxylase 2 C-terminal" evidence="9">
    <location>
        <begin position="29"/>
        <end position="396"/>
    </location>
</feature>
<dbReference type="CDD" id="cd06828">
    <property type="entry name" value="PLPDE_III_DapDC"/>
    <property type="match status" value="1"/>
</dbReference>
<sequence>MDDFIRKAGDLHAEAVPLQAIAERHGTPCYVYSRATLERHWRAFDAALAGRDHLICFAVKANSNLAVLDVLARLGSGFDIVSVGELERVLAAGGDPRRVVFSGVGKRRDEIQRALEVGIHCFNVESPAELARIDAIARAQGRVAPVSLRVNPDVDAGTHPYTATGLAENKFGIAIGEALAVYQQAAALSGVRVVGIDCHIGSQLTELAPFVAALERVLALADELEHLDIGIEHLDLGGGLGVRYIDEQPPSPAAYVSALLERLGERPYRILLEPGRAIAANAGVLLTRVEHLKRNGERKFAIVDAAMNDLIRPALYQARQEIVPVRAHDGDSPGLSPSQSPDANANENRDENPDEHRGQLQRVDLVGPVCETGDFLGKARELALAEGDLLAVRSSGAYGFVMSSNYNSRPRAPEVMVDGDQMHLVRERERLADLFAGESCLPPAPD</sequence>
<feature type="binding site" evidence="5">
    <location>
        <position position="239"/>
    </location>
    <ligand>
        <name>pyridoxal 5'-phosphate</name>
        <dbReference type="ChEBI" id="CHEBI:597326"/>
    </ligand>
</feature>
<dbReference type="PRINTS" id="PR01181">
    <property type="entry name" value="DAPDCRBXLASE"/>
</dbReference>
<feature type="binding site" evidence="5">
    <location>
        <position position="276"/>
    </location>
    <ligand>
        <name>substrate</name>
    </ligand>
</feature>
<evidence type="ECO:0000313" key="11">
    <source>
        <dbReference type="EMBL" id="WPL17853.1"/>
    </source>
</evidence>
<dbReference type="EMBL" id="CP121472">
    <property type="protein sequence ID" value="WPL17853.1"/>
    <property type="molecule type" value="Genomic_DNA"/>
</dbReference>
<comment type="subunit">
    <text evidence="5">Homodimer.</text>
</comment>
<evidence type="ECO:0000256" key="8">
    <source>
        <dbReference type="SAM" id="MobiDB-lite"/>
    </source>
</evidence>
<dbReference type="PRINTS" id="PR01179">
    <property type="entry name" value="ODADCRBXLASE"/>
</dbReference>
<keyword evidence="5 7" id="KW-0457">Lysine biosynthesis</keyword>
<evidence type="ECO:0000256" key="1">
    <source>
        <dbReference type="ARBA" id="ARBA00001933"/>
    </source>
</evidence>
<dbReference type="EC" id="4.1.1.20" evidence="5 6"/>
<keyword evidence="2 5" id="KW-0210">Decarboxylase</keyword>
<dbReference type="SUPFAM" id="SSF50621">
    <property type="entry name" value="Alanine racemase C-terminal domain-like"/>
    <property type="match status" value="1"/>
</dbReference>
<feature type="binding site" evidence="5">
    <location>
        <position position="312"/>
    </location>
    <ligand>
        <name>substrate</name>
    </ligand>
</feature>
<feature type="modified residue" description="N6-(pyridoxal phosphate)lysine" evidence="5">
    <location>
        <position position="60"/>
    </location>
</feature>
<dbReference type="HAMAP" id="MF_02120">
    <property type="entry name" value="LysA"/>
    <property type="match status" value="1"/>
</dbReference>
<dbReference type="SUPFAM" id="SSF51419">
    <property type="entry name" value="PLP-binding barrel"/>
    <property type="match status" value="1"/>
</dbReference>
<dbReference type="InterPro" id="IPR022643">
    <property type="entry name" value="De-COase2_C"/>
</dbReference>
<dbReference type="InterPro" id="IPR000183">
    <property type="entry name" value="Orn/DAP/Arg_de-COase"/>
</dbReference>
<proteinExistence type="inferred from homology"/>
<dbReference type="InterPro" id="IPR029066">
    <property type="entry name" value="PLP-binding_barrel"/>
</dbReference>
<feature type="domain" description="Orn/DAP/Arg decarboxylase 2 N-terminal" evidence="10">
    <location>
        <begin position="35"/>
        <end position="280"/>
    </location>
</feature>
<dbReference type="Proteomes" id="UP001432180">
    <property type="component" value="Chromosome"/>
</dbReference>
<feature type="compositionally biased region" description="Basic and acidic residues" evidence="8">
    <location>
        <begin position="347"/>
        <end position="358"/>
    </location>
</feature>
<comment type="cofactor">
    <cofactor evidence="1 5 7">
        <name>pyridoxal 5'-phosphate</name>
        <dbReference type="ChEBI" id="CHEBI:597326"/>
    </cofactor>
</comment>
<feature type="compositionally biased region" description="Polar residues" evidence="8">
    <location>
        <begin position="335"/>
        <end position="346"/>
    </location>
</feature>
<dbReference type="GO" id="GO:0008836">
    <property type="term" value="F:diaminopimelate decarboxylase activity"/>
    <property type="evidence" value="ECO:0007669"/>
    <property type="project" value="UniProtKB-EC"/>
</dbReference>
<evidence type="ECO:0000313" key="12">
    <source>
        <dbReference type="Proteomes" id="UP001432180"/>
    </source>
</evidence>
<evidence type="ECO:0000256" key="7">
    <source>
        <dbReference type="RuleBase" id="RU003738"/>
    </source>
</evidence>
<dbReference type="InterPro" id="IPR022653">
    <property type="entry name" value="De-COase2_pyr-phos_BS"/>
</dbReference>
<comment type="similarity">
    <text evidence="5">Belongs to the Orn/Lys/Arg decarboxylase class-II family. LysA subfamily.</text>
</comment>
<evidence type="ECO:0000256" key="4">
    <source>
        <dbReference type="ARBA" id="ARBA00023239"/>
    </source>
</evidence>
<dbReference type="InterPro" id="IPR002986">
    <property type="entry name" value="DAP_deCOOHase_LysA"/>
</dbReference>
<dbReference type="Gene3D" id="3.20.20.10">
    <property type="entry name" value="Alanine racemase"/>
    <property type="match status" value="1"/>
</dbReference>
<dbReference type="NCBIfam" id="TIGR01048">
    <property type="entry name" value="lysA"/>
    <property type="match status" value="1"/>
</dbReference>
<evidence type="ECO:0000259" key="9">
    <source>
        <dbReference type="Pfam" id="PF00278"/>
    </source>
</evidence>
<evidence type="ECO:0000256" key="2">
    <source>
        <dbReference type="ARBA" id="ARBA00022793"/>
    </source>
</evidence>
<keyword evidence="4 5" id="KW-0456">Lyase</keyword>
<name>A0ABZ0SB28_9GAMM</name>
<dbReference type="Pfam" id="PF00278">
    <property type="entry name" value="Orn_DAP_Arg_deC"/>
    <property type="match status" value="1"/>
</dbReference>
<feature type="region of interest" description="Disordered" evidence="8">
    <location>
        <begin position="327"/>
        <end position="363"/>
    </location>
</feature>
<keyword evidence="3 5" id="KW-0663">Pyridoxal phosphate</keyword>
<accession>A0ABZ0SB28</accession>
<evidence type="ECO:0000256" key="5">
    <source>
        <dbReference type="HAMAP-Rule" id="MF_02120"/>
    </source>
</evidence>
<keyword evidence="12" id="KW-1185">Reference proteome</keyword>
<dbReference type="RefSeq" id="WP_328983655.1">
    <property type="nucleotide sequence ID" value="NZ_CP121472.1"/>
</dbReference>
<dbReference type="PANTHER" id="PTHR43727">
    <property type="entry name" value="DIAMINOPIMELATE DECARBOXYLASE"/>
    <property type="match status" value="1"/>
</dbReference>
<feature type="binding site" evidence="5">
    <location>
        <begin position="273"/>
        <end position="276"/>
    </location>
    <ligand>
        <name>pyridoxal 5'-phosphate</name>
        <dbReference type="ChEBI" id="CHEBI:597326"/>
    </ligand>
</feature>
<comment type="function">
    <text evidence="5">Specifically catalyzes the decarboxylation of meso-diaminopimelate (meso-DAP) to L-lysine.</text>
</comment>
<gene>
    <name evidence="5 11" type="primary">lysA</name>
    <name evidence="11" type="ORF">Thiowin_02895</name>
</gene>
<feature type="binding site" evidence="5">
    <location>
        <position position="316"/>
    </location>
    <ligand>
        <name>substrate</name>
    </ligand>
</feature>
<feature type="binding site" evidence="5">
    <location>
        <position position="371"/>
    </location>
    <ligand>
        <name>substrate</name>
    </ligand>
</feature>
<reference evidence="11 12" key="1">
    <citation type="journal article" date="2023" name="Microorganisms">
        <title>Thiorhodovibrio frisius and Trv. litoralis spp. nov., Two Novel Members from a Clade of Fastidious Purple Sulfur Bacteria That Exhibit Unique Red-Shifted Light-Harvesting Capabilities.</title>
        <authorList>
            <person name="Methner A."/>
            <person name="Kuzyk S.B."/>
            <person name="Petersen J."/>
            <person name="Bauer S."/>
            <person name="Brinkmann H."/>
            <person name="Sichau K."/>
            <person name="Wanner G."/>
            <person name="Wolf J."/>
            <person name="Neumann-Schaal M."/>
            <person name="Henke P."/>
            <person name="Tank M."/>
            <person name="Sproer C."/>
            <person name="Bunk B."/>
            <person name="Overmann J."/>
        </authorList>
    </citation>
    <scope>NUCLEOTIDE SEQUENCE [LARGE SCALE GENOMIC DNA]</scope>
    <source>
        <strain evidence="11 12">DSM 6702</strain>
    </source>
</reference>
<dbReference type="InterPro" id="IPR009006">
    <property type="entry name" value="Ala_racemase/Decarboxylase_C"/>
</dbReference>
<organism evidence="11 12">
    <name type="scientific">Thiorhodovibrio winogradskyi</name>
    <dbReference type="NCBI Taxonomy" id="77007"/>
    <lineage>
        <taxon>Bacteria</taxon>
        <taxon>Pseudomonadati</taxon>
        <taxon>Pseudomonadota</taxon>
        <taxon>Gammaproteobacteria</taxon>
        <taxon>Chromatiales</taxon>
        <taxon>Chromatiaceae</taxon>
        <taxon>Thiorhodovibrio</taxon>
    </lineage>
</organism>
<comment type="catalytic activity">
    <reaction evidence="5 7">
        <text>meso-2,6-diaminopimelate + H(+) = L-lysine + CO2</text>
        <dbReference type="Rhea" id="RHEA:15101"/>
        <dbReference type="ChEBI" id="CHEBI:15378"/>
        <dbReference type="ChEBI" id="CHEBI:16526"/>
        <dbReference type="ChEBI" id="CHEBI:32551"/>
        <dbReference type="ChEBI" id="CHEBI:57791"/>
        <dbReference type="EC" id="4.1.1.20"/>
    </reaction>
</comment>
<evidence type="ECO:0000256" key="3">
    <source>
        <dbReference type="ARBA" id="ARBA00022898"/>
    </source>
</evidence>
<evidence type="ECO:0000259" key="10">
    <source>
        <dbReference type="Pfam" id="PF02784"/>
    </source>
</evidence>
<dbReference type="Pfam" id="PF02784">
    <property type="entry name" value="Orn_Arg_deC_N"/>
    <property type="match status" value="1"/>
</dbReference>
<feature type="binding site" evidence="5">
    <location>
        <position position="398"/>
    </location>
    <ligand>
        <name>pyridoxal 5'-phosphate</name>
        <dbReference type="ChEBI" id="CHEBI:597326"/>
    </ligand>
</feature>
<dbReference type="PROSITE" id="PS00878">
    <property type="entry name" value="ODR_DC_2_1"/>
    <property type="match status" value="1"/>
</dbReference>
<protein>
    <recommendedName>
        <fullName evidence="5 6">Diaminopimelate decarboxylase</fullName>
        <shortName evidence="5">DAP decarboxylase</shortName>
        <shortName evidence="5">DAPDC</shortName>
        <ecNumber evidence="5 6">4.1.1.20</ecNumber>
    </recommendedName>
</protein>
<keyword evidence="5" id="KW-0028">Amino-acid biosynthesis</keyword>
<comment type="pathway">
    <text evidence="5 7">Amino-acid biosynthesis; L-lysine biosynthesis via DAP pathway; L-lysine from DL-2,6-diaminopimelate: step 1/1.</text>
</comment>